<proteinExistence type="predicted"/>
<name>A0A8G0PAH7_9FLAO</name>
<dbReference type="EMBL" id="CP067378">
    <property type="protein sequence ID" value="QYS89493.1"/>
    <property type="molecule type" value="Genomic_DNA"/>
</dbReference>
<dbReference type="Proteomes" id="UP000824721">
    <property type="component" value="Chromosome"/>
</dbReference>
<protein>
    <submittedName>
        <fullName evidence="1">Uncharacterized protein</fullName>
    </submittedName>
</protein>
<dbReference type="KEGG" id="fdv:JJC05_04225"/>
<gene>
    <name evidence="1" type="ORF">JJC05_04225</name>
</gene>
<organism evidence="1">
    <name type="scientific">Flavobacterium columnare</name>
    <dbReference type="NCBI Taxonomy" id="996"/>
    <lineage>
        <taxon>Bacteria</taxon>
        <taxon>Pseudomonadati</taxon>
        <taxon>Bacteroidota</taxon>
        <taxon>Flavobacteriia</taxon>
        <taxon>Flavobacteriales</taxon>
        <taxon>Flavobacteriaceae</taxon>
        <taxon>Flavobacterium</taxon>
    </lineage>
</organism>
<sequence length="45" mass="5016">MTDGSAYGKGVPKDGQIFQQSTKVRAVYQQTSSGDWQLLTMFPDF</sequence>
<evidence type="ECO:0000313" key="1">
    <source>
        <dbReference type="EMBL" id="QYS89493.1"/>
    </source>
</evidence>
<accession>A0A8G0PAH7</accession>
<dbReference type="AlphaFoldDB" id="A0A8G0PAH7"/>
<reference evidence="1" key="1">
    <citation type="submission" date="2020-12" db="EMBL/GenBank/DDBJ databases">
        <title>Genome sequencing of genetic groups of Flavobacterium columnare.</title>
        <authorList>
            <person name="Waldbieser G.C."/>
            <person name="Griffin M.J."/>
            <person name="LaFrentz B.R."/>
        </authorList>
    </citation>
    <scope>NUCLEOTIDE SEQUENCE</scope>
    <source>
        <strain evidence="1">90-106</strain>
    </source>
</reference>